<dbReference type="Proteomes" id="UP000305233">
    <property type="component" value="Unassembled WGS sequence"/>
</dbReference>
<dbReference type="InterPro" id="IPR011611">
    <property type="entry name" value="PfkB_dom"/>
</dbReference>
<dbReference type="Pfam" id="PF01467">
    <property type="entry name" value="CTP_transf_like"/>
    <property type="match status" value="1"/>
</dbReference>
<evidence type="ECO:0000256" key="6">
    <source>
        <dbReference type="ARBA" id="ARBA00023277"/>
    </source>
</evidence>
<dbReference type="InterPro" id="IPR014729">
    <property type="entry name" value="Rossmann-like_a/b/a_fold"/>
</dbReference>
<comment type="caution">
    <text evidence="9">The sequence shown here is derived from an EMBL/GenBank/DDBJ whole genome shotgun (WGS) entry which is preliminary data.</text>
</comment>
<feature type="domain" description="Cytidyltransferase-like" evidence="8">
    <location>
        <begin position="325"/>
        <end position="432"/>
    </location>
</feature>
<keyword evidence="2 9" id="KW-0808">Transferase</keyword>
<dbReference type="InterPro" id="IPR002173">
    <property type="entry name" value="Carboh/pur_kinase_PfkB_CS"/>
</dbReference>
<keyword evidence="5" id="KW-0511">Multifunctional enzyme</keyword>
<feature type="domain" description="Carbohydrate kinase PfkB" evidence="7">
    <location>
        <begin position="172"/>
        <end position="290"/>
    </location>
</feature>
<dbReference type="PANTHER" id="PTHR43793:SF2">
    <property type="entry name" value="BIFUNCTIONAL PROTEIN HLDE"/>
    <property type="match status" value="1"/>
</dbReference>
<evidence type="ECO:0000259" key="8">
    <source>
        <dbReference type="Pfam" id="PF01467"/>
    </source>
</evidence>
<dbReference type="EMBL" id="SSWH01000007">
    <property type="protein sequence ID" value="THJ66252.1"/>
    <property type="molecule type" value="Genomic_DNA"/>
</dbReference>
<dbReference type="Gene3D" id="3.40.50.620">
    <property type="entry name" value="HUPs"/>
    <property type="match status" value="1"/>
</dbReference>
<keyword evidence="10" id="KW-1185">Reference proteome</keyword>
<dbReference type="GO" id="GO:0016779">
    <property type="term" value="F:nucleotidyltransferase activity"/>
    <property type="evidence" value="ECO:0007669"/>
    <property type="project" value="UniProtKB-KW"/>
</dbReference>
<dbReference type="Gene3D" id="3.40.1190.20">
    <property type="match status" value="1"/>
</dbReference>
<reference evidence="9 10" key="1">
    <citation type="submission" date="2019-04" db="EMBL/GenBank/DDBJ databases">
        <authorList>
            <person name="Liu Q."/>
            <person name="Xin Y.-H."/>
        </authorList>
    </citation>
    <scope>NUCLEOTIDE SEQUENCE [LARGE SCALE GENOMIC DNA]</scope>
    <source>
        <strain evidence="9 10">AM23</strain>
    </source>
</reference>
<proteinExistence type="predicted"/>
<dbReference type="PANTHER" id="PTHR43793">
    <property type="entry name" value="FAD SYNTHASE"/>
    <property type="match status" value="1"/>
</dbReference>
<dbReference type="SUPFAM" id="SSF52374">
    <property type="entry name" value="Nucleotidylyl transferase"/>
    <property type="match status" value="1"/>
</dbReference>
<evidence type="ECO:0000259" key="7">
    <source>
        <dbReference type="Pfam" id="PF00294"/>
    </source>
</evidence>
<evidence type="ECO:0000256" key="3">
    <source>
        <dbReference type="ARBA" id="ARBA00022695"/>
    </source>
</evidence>
<comment type="pathway">
    <text evidence="1">Bacterial outer membrane biogenesis; LPS core biosynthesis.</text>
</comment>
<keyword evidence="6" id="KW-0119">Carbohydrate metabolism</keyword>
<keyword evidence="3" id="KW-0548">Nucleotidyltransferase</keyword>
<gene>
    <name evidence="9" type="ORF">E8P82_09655</name>
</gene>
<dbReference type="RefSeq" id="WP_136454434.1">
    <property type="nucleotide sequence ID" value="NZ_SSWH01000007.1"/>
</dbReference>
<evidence type="ECO:0000313" key="9">
    <source>
        <dbReference type="EMBL" id="THJ66252.1"/>
    </source>
</evidence>
<dbReference type="PROSITE" id="PS00584">
    <property type="entry name" value="PFKB_KINASES_2"/>
    <property type="match status" value="1"/>
</dbReference>
<organism evidence="9 10">
    <name type="scientific">Arthrobacter echini</name>
    <dbReference type="NCBI Taxonomy" id="1529066"/>
    <lineage>
        <taxon>Bacteria</taxon>
        <taxon>Bacillati</taxon>
        <taxon>Actinomycetota</taxon>
        <taxon>Actinomycetes</taxon>
        <taxon>Micrococcales</taxon>
        <taxon>Micrococcaceae</taxon>
        <taxon>Arthrobacter</taxon>
    </lineage>
</organism>
<dbReference type="GO" id="GO:0009244">
    <property type="term" value="P:lipopolysaccharide core region biosynthetic process"/>
    <property type="evidence" value="ECO:0007669"/>
    <property type="project" value="UniProtKB-UniPathway"/>
</dbReference>
<dbReference type="Pfam" id="PF00294">
    <property type="entry name" value="PfkB"/>
    <property type="match status" value="1"/>
</dbReference>
<dbReference type="GO" id="GO:0016301">
    <property type="term" value="F:kinase activity"/>
    <property type="evidence" value="ECO:0007669"/>
    <property type="project" value="UniProtKB-KW"/>
</dbReference>
<accession>A0A4S5E4C4</accession>
<dbReference type="UniPathway" id="UPA00958"/>
<evidence type="ECO:0000256" key="5">
    <source>
        <dbReference type="ARBA" id="ARBA00023268"/>
    </source>
</evidence>
<protein>
    <submittedName>
        <fullName evidence="9">Bifunctional heptose 7-phosphate kinase/heptose 1-phosphate adenyltransferase</fullName>
    </submittedName>
</protein>
<evidence type="ECO:0000256" key="4">
    <source>
        <dbReference type="ARBA" id="ARBA00022777"/>
    </source>
</evidence>
<dbReference type="InterPro" id="IPR050385">
    <property type="entry name" value="Archaeal_FAD_synthase"/>
</dbReference>
<dbReference type="InterPro" id="IPR004821">
    <property type="entry name" value="Cyt_trans-like"/>
</dbReference>
<name>A0A4S5E4C4_9MICC</name>
<evidence type="ECO:0000313" key="10">
    <source>
        <dbReference type="Proteomes" id="UP000305233"/>
    </source>
</evidence>
<dbReference type="AlphaFoldDB" id="A0A4S5E4C4"/>
<keyword evidence="4 9" id="KW-0418">Kinase</keyword>
<dbReference type="OrthoDB" id="9802794at2"/>
<evidence type="ECO:0000256" key="2">
    <source>
        <dbReference type="ARBA" id="ARBA00022679"/>
    </source>
</evidence>
<dbReference type="NCBIfam" id="TIGR00125">
    <property type="entry name" value="cyt_tran_rel"/>
    <property type="match status" value="1"/>
</dbReference>
<dbReference type="InterPro" id="IPR029056">
    <property type="entry name" value="Ribokinase-like"/>
</dbReference>
<dbReference type="SUPFAM" id="SSF53613">
    <property type="entry name" value="Ribokinase-like"/>
    <property type="match status" value="1"/>
</dbReference>
<sequence length="455" mass="46309">MRIVVVGDVLLDTDLSGAAGRLSPDAPVPVVDIDTVRRRAGGAGLVARMVQGEGHEAVLVTVLGDDDAAGLLRAELDGIQVIEGHSGAPTPVKTRIRASGQAVVRFDEGCAPPPVPDVTAGMLGALTGADAIIAADYGRGLLANPQLREHLESLVGSTPVIWDPHPLGGTPVAGVAAVTPNLGEALRFAEVRGSGTQAAAASADTLLSRWGSAAVIVTMGEHGALVAAAGLLPQVVPAPRVSVSDPCGAGDRFAAALAVGLAEGEAIDTAVRRATGAAAQFLGRGGITAMAPGTEPALHQLPVDGFDALDVARRTREAGGTVVATGGCFDLLHAGHARTLAAARALGDCLIVCLNSDESVRGLKGEHRPIIRQDDRAELLSALECVDAVLVFSESTPENVLARLQPDIWVKGGDYAAEDLPEAALMSSWGGRTVTVPYIPARSTTKLAAALARVG</sequence>
<evidence type="ECO:0000256" key="1">
    <source>
        <dbReference type="ARBA" id="ARBA00004713"/>
    </source>
</evidence>